<dbReference type="SMART" id="SM00862">
    <property type="entry name" value="Trans_reg_C"/>
    <property type="match status" value="1"/>
</dbReference>
<dbReference type="GO" id="GO:0032993">
    <property type="term" value="C:protein-DNA complex"/>
    <property type="evidence" value="ECO:0007669"/>
    <property type="project" value="TreeGrafter"/>
</dbReference>
<protein>
    <submittedName>
        <fullName evidence="8">DNA-binding heavy metal response regulator</fullName>
    </submittedName>
</protein>
<dbReference type="InterPro" id="IPR039420">
    <property type="entry name" value="WalR-like"/>
</dbReference>
<dbReference type="PANTHER" id="PTHR48111">
    <property type="entry name" value="REGULATOR OF RPOS"/>
    <property type="match status" value="1"/>
</dbReference>
<name>A0A3B0TMK6_9ZZZZ</name>
<dbReference type="Gene3D" id="3.40.50.2300">
    <property type="match status" value="1"/>
</dbReference>
<evidence type="ECO:0000256" key="1">
    <source>
        <dbReference type="ARBA" id="ARBA00022553"/>
    </source>
</evidence>
<dbReference type="SUPFAM" id="SSF46894">
    <property type="entry name" value="C-terminal effector domain of the bipartite response regulators"/>
    <property type="match status" value="1"/>
</dbReference>
<dbReference type="PANTHER" id="PTHR48111:SF36">
    <property type="entry name" value="TRANSCRIPTIONAL REGULATORY PROTEIN CUTR"/>
    <property type="match status" value="1"/>
</dbReference>
<evidence type="ECO:0000313" key="8">
    <source>
        <dbReference type="EMBL" id="VAW08276.1"/>
    </source>
</evidence>
<dbReference type="SUPFAM" id="SSF52172">
    <property type="entry name" value="CheY-like"/>
    <property type="match status" value="1"/>
</dbReference>
<evidence type="ECO:0000259" key="7">
    <source>
        <dbReference type="PROSITE" id="PS51755"/>
    </source>
</evidence>
<evidence type="ECO:0000256" key="2">
    <source>
        <dbReference type="ARBA" id="ARBA00023012"/>
    </source>
</evidence>
<dbReference type="PROSITE" id="PS51755">
    <property type="entry name" value="OMPR_PHOB"/>
    <property type="match status" value="1"/>
</dbReference>
<reference evidence="8" key="1">
    <citation type="submission" date="2018-06" db="EMBL/GenBank/DDBJ databases">
        <authorList>
            <person name="Zhirakovskaya E."/>
        </authorList>
    </citation>
    <scope>NUCLEOTIDE SEQUENCE</scope>
</reference>
<dbReference type="PROSITE" id="PS50110">
    <property type="entry name" value="RESPONSE_REGULATORY"/>
    <property type="match status" value="1"/>
</dbReference>
<evidence type="ECO:0000256" key="3">
    <source>
        <dbReference type="ARBA" id="ARBA00023015"/>
    </source>
</evidence>
<dbReference type="AlphaFoldDB" id="A0A3B0TMK6"/>
<evidence type="ECO:0000259" key="6">
    <source>
        <dbReference type="PROSITE" id="PS50110"/>
    </source>
</evidence>
<dbReference type="GO" id="GO:0006355">
    <property type="term" value="P:regulation of DNA-templated transcription"/>
    <property type="evidence" value="ECO:0007669"/>
    <property type="project" value="InterPro"/>
</dbReference>
<organism evidence="8">
    <name type="scientific">hydrothermal vent metagenome</name>
    <dbReference type="NCBI Taxonomy" id="652676"/>
    <lineage>
        <taxon>unclassified sequences</taxon>
        <taxon>metagenomes</taxon>
        <taxon>ecological metagenomes</taxon>
    </lineage>
</organism>
<dbReference type="Gene3D" id="6.10.250.690">
    <property type="match status" value="1"/>
</dbReference>
<dbReference type="Gene3D" id="1.10.10.10">
    <property type="entry name" value="Winged helix-like DNA-binding domain superfamily/Winged helix DNA-binding domain"/>
    <property type="match status" value="1"/>
</dbReference>
<dbReference type="InterPro" id="IPR036388">
    <property type="entry name" value="WH-like_DNA-bd_sf"/>
</dbReference>
<keyword evidence="3" id="KW-0805">Transcription regulation</keyword>
<keyword evidence="5" id="KW-0804">Transcription</keyword>
<dbReference type="CDD" id="cd19935">
    <property type="entry name" value="REC_OmpR_CusR-like"/>
    <property type="match status" value="1"/>
</dbReference>
<dbReference type="Pfam" id="PF00486">
    <property type="entry name" value="Trans_reg_C"/>
    <property type="match status" value="1"/>
</dbReference>
<keyword evidence="2" id="KW-0902">Two-component regulatory system</keyword>
<dbReference type="SMART" id="SM00448">
    <property type="entry name" value="REC"/>
    <property type="match status" value="1"/>
</dbReference>
<accession>A0A3B0TMK6</accession>
<dbReference type="InterPro" id="IPR016032">
    <property type="entry name" value="Sig_transdc_resp-reg_C-effctor"/>
</dbReference>
<proteinExistence type="predicted"/>
<dbReference type="GO" id="GO:0000976">
    <property type="term" value="F:transcription cis-regulatory region binding"/>
    <property type="evidence" value="ECO:0007669"/>
    <property type="project" value="TreeGrafter"/>
</dbReference>
<dbReference type="FunFam" id="3.40.50.2300:FF:000002">
    <property type="entry name" value="DNA-binding response regulator PhoP"/>
    <property type="match status" value="1"/>
</dbReference>
<dbReference type="CDD" id="cd00383">
    <property type="entry name" value="trans_reg_C"/>
    <property type="match status" value="1"/>
</dbReference>
<gene>
    <name evidence="8" type="ORF">MNBD_ACTINO01-1467</name>
</gene>
<evidence type="ECO:0000256" key="4">
    <source>
        <dbReference type="ARBA" id="ARBA00023125"/>
    </source>
</evidence>
<sequence length="236" mass="26117">MHPGGPDATIIAMRVLVVEDEPLIARGLREALEAEGYAVDVALDGDAGLWHGLENDYDVILLDLMLPGKNGYVVCRELRAAGVATPIMMLTAKDGEFDQAEGLDTGADDYMTKPFSLTVLLARVRALMRRGPQTRPPVLVAGNLQLDPAERTCRRGDEVIELTPREFALLRYLMHRVGEPIAKQDLLDHVWSDGFLDTNVIQVYVGYLRRKVDEPFGRNAIETVRGFGYRVRADGG</sequence>
<dbReference type="InterPro" id="IPR001867">
    <property type="entry name" value="OmpR/PhoB-type_DNA-bd"/>
</dbReference>
<dbReference type="GO" id="GO:0000156">
    <property type="term" value="F:phosphorelay response regulator activity"/>
    <property type="evidence" value="ECO:0007669"/>
    <property type="project" value="TreeGrafter"/>
</dbReference>
<evidence type="ECO:0000256" key="5">
    <source>
        <dbReference type="ARBA" id="ARBA00023163"/>
    </source>
</evidence>
<dbReference type="InterPro" id="IPR001789">
    <property type="entry name" value="Sig_transdc_resp-reg_receiver"/>
</dbReference>
<dbReference type="InterPro" id="IPR011006">
    <property type="entry name" value="CheY-like_superfamily"/>
</dbReference>
<feature type="domain" description="Response regulatory" evidence="6">
    <location>
        <begin position="14"/>
        <end position="128"/>
    </location>
</feature>
<feature type="domain" description="OmpR/PhoB-type" evidence="7">
    <location>
        <begin position="136"/>
        <end position="233"/>
    </location>
</feature>
<dbReference type="Pfam" id="PF00072">
    <property type="entry name" value="Response_reg"/>
    <property type="match status" value="1"/>
</dbReference>
<dbReference type="FunFam" id="1.10.10.10:FF:000005">
    <property type="entry name" value="Two-component system response regulator"/>
    <property type="match status" value="1"/>
</dbReference>
<keyword evidence="4 8" id="KW-0238">DNA-binding</keyword>
<dbReference type="GO" id="GO:0005829">
    <property type="term" value="C:cytosol"/>
    <property type="evidence" value="ECO:0007669"/>
    <property type="project" value="TreeGrafter"/>
</dbReference>
<dbReference type="EMBL" id="UOEI01000592">
    <property type="protein sequence ID" value="VAW08276.1"/>
    <property type="molecule type" value="Genomic_DNA"/>
</dbReference>
<keyword evidence="1" id="KW-0597">Phosphoprotein</keyword>